<keyword evidence="2" id="KW-0677">Repeat</keyword>
<dbReference type="FunFam" id="2.60.40.10:FF:000784">
    <property type="entry name" value="Striated muscle preferentially expressed protein kinase"/>
    <property type="match status" value="1"/>
</dbReference>
<dbReference type="eggNOG" id="KOG0032">
    <property type="taxonomic scope" value="Eukaryota"/>
</dbReference>
<dbReference type="STRING" id="10029.G3I623"/>
<dbReference type="InterPro" id="IPR011009">
    <property type="entry name" value="Kinase-like_dom_sf"/>
</dbReference>
<dbReference type="PROSITE" id="PS50011">
    <property type="entry name" value="PROTEIN_KINASE_DOM"/>
    <property type="match status" value="1"/>
</dbReference>
<feature type="compositionally biased region" description="Low complexity" evidence="4">
    <location>
        <begin position="225"/>
        <end position="246"/>
    </location>
</feature>
<dbReference type="FunFam" id="3.30.200.20:FF:000302">
    <property type="entry name" value="striated muscle preferentially expressed protein kinase"/>
    <property type="match status" value="1"/>
</dbReference>
<dbReference type="InParanoid" id="G3I623"/>
<feature type="compositionally biased region" description="Basic and acidic residues" evidence="4">
    <location>
        <begin position="118"/>
        <end position="134"/>
    </location>
</feature>
<protein>
    <submittedName>
        <fullName evidence="8">Striated muscle-specific serine/threonine-protein kinase</fullName>
    </submittedName>
</protein>
<dbReference type="SUPFAM" id="SSF56112">
    <property type="entry name" value="Protein kinase-like (PK-like)"/>
    <property type="match status" value="1"/>
</dbReference>
<organism evidence="8 9">
    <name type="scientific">Cricetulus griseus</name>
    <name type="common">Chinese hamster</name>
    <name type="synonym">Cricetulus barabensis griseus</name>
    <dbReference type="NCBI Taxonomy" id="10029"/>
    <lineage>
        <taxon>Eukaryota</taxon>
        <taxon>Metazoa</taxon>
        <taxon>Chordata</taxon>
        <taxon>Craniata</taxon>
        <taxon>Vertebrata</taxon>
        <taxon>Euteleostomi</taxon>
        <taxon>Mammalia</taxon>
        <taxon>Eutheria</taxon>
        <taxon>Euarchontoglires</taxon>
        <taxon>Glires</taxon>
        <taxon>Rodentia</taxon>
        <taxon>Myomorpha</taxon>
        <taxon>Muroidea</taxon>
        <taxon>Cricetidae</taxon>
        <taxon>Cricetinae</taxon>
        <taxon>Cricetulus</taxon>
    </lineage>
</organism>
<dbReference type="Pfam" id="PF00069">
    <property type="entry name" value="Pkinase"/>
    <property type="match status" value="1"/>
</dbReference>
<dbReference type="SUPFAM" id="SSF48726">
    <property type="entry name" value="Immunoglobulin"/>
    <property type="match status" value="1"/>
</dbReference>
<feature type="region of interest" description="Disordered" evidence="4">
    <location>
        <begin position="225"/>
        <end position="308"/>
    </location>
</feature>
<evidence type="ECO:0000256" key="3">
    <source>
        <dbReference type="ARBA" id="ARBA00023319"/>
    </source>
</evidence>
<evidence type="ECO:0000256" key="2">
    <source>
        <dbReference type="ARBA" id="ARBA00022737"/>
    </source>
</evidence>
<keyword evidence="8" id="KW-0418">Kinase</keyword>
<dbReference type="SMART" id="SM00408">
    <property type="entry name" value="IGc2"/>
    <property type="match status" value="1"/>
</dbReference>
<feature type="compositionally biased region" description="Low complexity" evidence="4">
    <location>
        <begin position="560"/>
        <end position="571"/>
    </location>
</feature>
<dbReference type="InterPro" id="IPR003599">
    <property type="entry name" value="Ig_sub"/>
</dbReference>
<feature type="compositionally biased region" description="Low complexity" evidence="4">
    <location>
        <begin position="15"/>
        <end position="26"/>
    </location>
</feature>
<feature type="region of interest" description="Disordered" evidence="4">
    <location>
        <begin position="15"/>
        <end position="213"/>
    </location>
</feature>
<sequence length="883" mass="96662">MPAQPLTPYAQIMQSLQLSSPTQSPQDPAVPPSEPKPHAAVYARVASPSSGASDKRVPLARTPPVLAEKARVPTVPPRPGSSLSSSIENLESEAVFEAKFKRSRESPLSRGLRLLSRSRSEERGPFRGAEDDGIYRPSPAGTPLELVRRPERSRSVQDLRVAGEPGLVRRLSLSLSQKLRRTPPGQRHPAWESRGGDGESSEGGSSARGSPVLAVRRRLSSTLERLSSRLQRSGSSEDSGGASGRSTPLFGRLRRATSEGESLRRLGVPHNQLASQAGATTPSAESLGSETSGTSGSSAPGESRSRHRWGLSRLRKNKGLSQPNLSASVQEDLGHQYVPSESDFPPVFHIKLKDQVLLEGEAATLLCLPAACPAPRISWMKDKQSLRSEPSVVIVSCKDGRQLLSIPRAGKEHTGLYECSATNVLGSITSSCTVSVARIPGKLAPPEVPQTYHDTALVLWKPGDSRAPCTYTLERRIDGESAWHPVSSGVPDCYYNVTQLPVGVTVRFRVACSNRAGQGPFSNPSEKVLIRGPQAPEPPAPEPPPEPTKVTVRSLSPAKEVVSSSTPESTTLRQGPPQKPYTFLEEKARQGRFGVVRSCRENATGRTFVAKIVPYAAEGKHRVLQEYEVLRTLHHERLMSLHEAYITPRYLVLIAESCGNRELLCGLSDRFRYSEDDVATYVVQLLQGLDYLHGHHVLHLDIKPDNLLLAADNALKIVDFGSAQPYNPQALKPLGHRTGTLEFMAPEMVKGDPIGSATDIWGAGVLTYIMLSGYSPFYEPDPQETEARIVGGRFDAFQLYPNTSQSATLFLRKVLSVHPWSRPSLQDCLAHPWLQDAYLMKLRRQTLTFTTNRLKEFLGEQRRRRAEAATRHKVLLRSYPGSP</sequence>
<name>G3I623_CRIGR</name>
<dbReference type="SMART" id="SM00220">
    <property type="entry name" value="S_TKc"/>
    <property type="match status" value="1"/>
</dbReference>
<feature type="compositionally biased region" description="Polar residues" evidence="4">
    <location>
        <begin position="272"/>
        <end position="282"/>
    </location>
</feature>
<dbReference type="InterPro" id="IPR036179">
    <property type="entry name" value="Ig-like_dom_sf"/>
</dbReference>
<dbReference type="PROSITE" id="PS50835">
    <property type="entry name" value="IG_LIKE"/>
    <property type="match status" value="1"/>
</dbReference>
<dbReference type="InterPro" id="IPR007110">
    <property type="entry name" value="Ig-like_dom"/>
</dbReference>
<dbReference type="InterPro" id="IPR003961">
    <property type="entry name" value="FN3_dom"/>
</dbReference>
<feature type="domain" description="Protein kinase" evidence="5">
    <location>
        <begin position="582"/>
        <end position="834"/>
    </location>
</feature>
<dbReference type="EMBL" id="JH001338">
    <property type="protein sequence ID" value="EGW07804.1"/>
    <property type="molecule type" value="Genomic_DNA"/>
</dbReference>
<dbReference type="AlphaFoldDB" id="G3I623"/>
<dbReference type="SMART" id="SM00409">
    <property type="entry name" value="IG"/>
    <property type="match status" value="1"/>
</dbReference>
<feature type="compositionally biased region" description="Basic and acidic residues" evidence="4">
    <location>
        <begin position="146"/>
        <end position="157"/>
    </location>
</feature>
<dbReference type="GO" id="GO:0005524">
    <property type="term" value="F:ATP binding"/>
    <property type="evidence" value="ECO:0007669"/>
    <property type="project" value="InterPro"/>
</dbReference>
<evidence type="ECO:0000259" key="7">
    <source>
        <dbReference type="PROSITE" id="PS50853"/>
    </source>
</evidence>
<comment type="similarity">
    <text evidence="1">Belongs to the protein kinase superfamily. CAMK Ser/Thr protein kinase family.</text>
</comment>
<dbReference type="InterPro" id="IPR003598">
    <property type="entry name" value="Ig_sub2"/>
</dbReference>
<dbReference type="Gene3D" id="1.10.510.10">
    <property type="entry name" value="Transferase(Phosphotransferase) domain 1"/>
    <property type="match status" value="1"/>
</dbReference>
<feature type="compositionally biased region" description="Low complexity" evidence="4">
    <location>
        <begin position="81"/>
        <end position="93"/>
    </location>
</feature>
<feature type="compositionally biased region" description="Low complexity" evidence="4">
    <location>
        <begin position="108"/>
        <end position="117"/>
    </location>
</feature>
<dbReference type="FunFam" id="1.10.510.10:FF:000363">
    <property type="entry name" value="Striated muscle preferentially expressed protein kinase"/>
    <property type="match status" value="1"/>
</dbReference>
<feature type="domain" description="Ig-like" evidence="6">
    <location>
        <begin position="345"/>
        <end position="435"/>
    </location>
</feature>
<dbReference type="Gene3D" id="2.60.40.10">
    <property type="entry name" value="Immunoglobulins"/>
    <property type="match status" value="2"/>
</dbReference>
<evidence type="ECO:0000259" key="5">
    <source>
        <dbReference type="PROSITE" id="PS50011"/>
    </source>
</evidence>
<dbReference type="CDD" id="cd00063">
    <property type="entry name" value="FN3"/>
    <property type="match status" value="1"/>
</dbReference>
<keyword evidence="3" id="KW-0393">Immunoglobulin domain</keyword>
<evidence type="ECO:0000256" key="4">
    <source>
        <dbReference type="SAM" id="MobiDB-lite"/>
    </source>
</evidence>
<dbReference type="InterPro" id="IPR008271">
    <property type="entry name" value="Ser/Thr_kinase_AS"/>
</dbReference>
<feature type="region of interest" description="Disordered" evidence="4">
    <location>
        <begin position="521"/>
        <end position="579"/>
    </location>
</feature>
<evidence type="ECO:0000259" key="6">
    <source>
        <dbReference type="PROSITE" id="PS50835"/>
    </source>
</evidence>
<evidence type="ECO:0000313" key="8">
    <source>
        <dbReference type="EMBL" id="EGW07804.1"/>
    </source>
</evidence>
<dbReference type="SUPFAM" id="SSF49265">
    <property type="entry name" value="Fibronectin type III"/>
    <property type="match status" value="1"/>
</dbReference>
<dbReference type="PROSITE" id="PS50853">
    <property type="entry name" value="FN3"/>
    <property type="match status" value="1"/>
</dbReference>
<feature type="compositionally biased region" description="Low complexity" evidence="4">
    <location>
        <begin position="283"/>
        <end position="302"/>
    </location>
</feature>
<dbReference type="Pfam" id="PF07679">
    <property type="entry name" value="I-set"/>
    <property type="match status" value="1"/>
</dbReference>
<evidence type="ECO:0000313" key="9">
    <source>
        <dbReference type="Proteomes" id="UP000001075"/>
    </source>
</evidence>
<dbReference type="PROSITE" id="PS00108">
    <property type="entry name" value="PROTEIN_KINASE_ST"/>
    <property type="match status" value="1"/>
</dbReference>
<feature type="compositionally biased region" description="Pro residues" evidence="4">
    <location>
        <begin position="535"/>
        <end position="547"/>
    </location>
</feature>
<dbReference type="PANTHER" id="PTHR24347">
    <property type="entry name" value="SERINE/THREONINE-PROTEIN KINASE"/>
    <property type="match status" value="1"/>
</dbReference>
<feature type="compositionally biased region" description="Basic and acidic residues" evidence="4">
    <location>
        <begin position="96"/>
        <end position="107"/>
    </location>
</feature>
<dbReference type="InterPro" id="IPR036116">
    <property type="entry name" value="FN3_sf"/>
</dbReference>
<dbReference type="FunFam" id="2.60.40.10:FF:000539">
    <property type="entry name" value="striated muscle preferentially expressed protein kinase"/>
    <property type="match status" value="1"/>
</dbReference>
<evidence type="ECO:0000256" key="1">
    <source>
        <dbReference type="ARBA" id="ARBA00006692"/>
    </source>
</evidence>
<gene>
    <name evidence="8" type="ORF">I79_018934</name>
</gene>
<dbReference type="Gene3D" id="3.30.200.20">
    <property type="entry name" value="Phosphorylase Kinase, domain 1"/>
    <property type="match status" value="1"/>
</dbReference>
<dbReference type="InterPro" id="IPR013098">
    <property type="entry name" value="Ig_I-set"/>
</dbReference>
<dbReference type="InterPro" id="IPR013783">
    <property type="entry name" value="Ig-like_fold"/>
</dbReference>
<dbReference type="Proteomes" id="UP000001075">
    <property type="component" value="Unassembled WGS sequence"/>
</dbReference>
<dbReference type="eggNOG" id="KOG0613">
    <property type="taxonomic scope" value="Eukaryota"/>
</dbReference>
<accession>G3I623</accession>
<proteinExistence type="inferred from homology"/>
<dbReference type="GO" id="GO:0004672">
    <property type="term" value="F:protein kinase activity"/>
    <property type="evidence" value="ECO:0007669"/>
    <property type="project" value="InterPro"/>
</dbReference>
<keyword evidence="8" id="KW-0808">Transferase</keyword>
<reference evidence="9" key="1">
    <citation type="journal article" date="2011" name="Nat. Biotechnol.">
        <title>The genomic sequence of the Chinese hamster ovary (CHO)-K1 cell line.</title>
        <authorList>
            <person name="Xu X."/>
            <person name="Nagarajan H."/>
            <person name="Lewis N.E."/>
            <person name="Pan S."/>
            <person name="Cai Z."/>
            <person name="Liu X."/>
            <person name="Chen W."/>
            <person name="Xie M."/>
            <person name="Wang W."/>
            <person name="Hammond S."/>
            <person name="Andersen M.R."/>
            <person name="Neff N."/>
            <person name="Passarelli B."/>
            <person name="Koh W."/>
            <person name="Fan H.C."/>
            <person name="Wang J."/>
            <person name="Gui Y."/>
            <person name="Lee K.H."/>
            <person name="Betenbaugh M.J."/>
            <person name="Quake S.R."/>
            <person name="Famili I."/>
            <person name="Palsson B.O."/>
            <person name="Wang J."/>
        </authorList>
    </citation>
    <scope>NUCLEOTIDE SEQUENCE [LARGE SCALE GENOMIC DNA]</scope>
    <source>
        <strain evidence="9">CHO K1 cell line</strain>
    </source>
</reference>
<feature type="domain" description="Fibronectin type-III" evidence="7">
    <location>
        <begin position="442"/>
        <end position="533"/>
    </location>
</feature>
<dbReference type="InterPro" id="IPR000719">
    <property type="entry name" value="Prot_kinase_dom"/>
</dbReference>